<organism evidence="6 7">
    <name type="scientific">Aphanomyces euteiches</name>
    <dbReference type="NCBI Taxonomy" id="100861"/>
    <lineage>
        <taxon>Eukaryota</taxon>
        <taxon>Sar</taxon>
        <taxon>Stramenopiles</taxon>
        <taxon>Oomycota</taxon>
        <taxon>Saprolegniomycetes</taxon>
        <taxon>Saprolegniales</taxon>
        <taxon>Verrucalvaceae</taxon>
        <taxon>Aphanomyces</taxon>
    </lineage>
</organism>
<evidence type="ECO:0000256" key="4">
    <source>
        <dbReference type="SAM" id="MobiDB-lite"/>
    </source>
</evidence>
<evidence type="ECO:0000259" key="5">
    <source>
        <dbReference type="PROSITE" id="PS50984"/>
    </source>
</evidence>
<dbReference type="Pfam" id="PF01142">
    <property type="entry name" value="TruD"/>
    <property type="match status" value="1"/>
</dbReference>
<dbReference type="VEuPathDB" id="FungiDB:AeMF1_009374"/>
<dbReference type="PANTHER" id="PTHR13326:SF21">
    <property type="entry name" value="PSEUDOURIDYLATE SYNTHASE PUS7L"/>
    <property type="match status" value="1"/>
</dbReference>
<dbReference type="AlphaFoldDB" id="A0A6G0XPQ5"/>
<evidence type="ECO:0000256" key="3">
    <source>
        <dbReference type="ARBA" id="ARBA00023235"/>
    </source>
</evidence>
<evidence type="ECO:0000256" key="2">
    <source>
        <dbReference type="ARBA" id="ARBA00022694"/>
    </source>
</evidence>
<keyword evidence="7" id="KW-1185">Reference proteome</keyword>
<evidence type="ECO:0000313" key="6">
    <source>
        <dbReference type="EMBL" id="KAF0742474.1"/>
    </source>
</evidence>
<dbReference type="InterPro" id="IPR020119">
    <property type="entry name" value="PsdUridine_synth_TruD_CS"/>
</dbReference>
<sequence length="750" mass="84415">MGDRNYHRGGRHGGRGGRGGFRGGRGRGRGDVQWFKQEGYNDGVASSVDEAEVGIKVFRNDVPGFNGIVKQRYSDFIVREVTNNEIARLTDLELPKSKTKNRSIHTMLADALDGFLGVSFLRSTKDKTPTSSAPSASFELQEIVDSLSRRLVNMFLATRSDAVSVQDKKKIKTLVAKVEEMYDADEANALAAFLNDIENQAQDKVSEELAYHFQPAATKEERTALHTLIREFGTHLVVSDTITKPTGETIIRLRPLKIKGNKRKDIDQRGSKEAPWPHNRPNYVKFVLFKKNKETVDAMLHMSKLLHLSPNAFNYAGTKDKRGLTTQWVTAYRIPRETIAKINQNKSFKDFDAYPFLVGNFEYVPEPLVLGDLDGNEFSMVLRNIPSNVSDEQVEAAVTAWASSGFVNYFGLQRFGTKSIPSHTVGRALLRKDFKLVTDLILLPKTGDATKIKEARQHFQQYKDVAAALRMFPPFLIAEIAVLEGFQRHGIDQYHRAVQNIPPKLRMIYTHAYQSYVWNEAASYRLSKYSPTEPVVGDMVVRGAVLPDVNVEDMEEVADEEPKKKRQRVTESDIIFVTEENLHEYTIEDVVLPVHGYSTLLPKNDVAKIYERCAKDDGVDFSILKRDQSPEYNLPGTYRHVVCKPKKVSHSIKRYDDETIPLVQSDVDILMNRTEVESIPDGKYRGICLQFILPSSSYATIAIRELLKQSSSIHVQLKLNEQGAGESVDTAKPSAKKSIPIGRPGFSLGK</sequence>
<accession>A0A6G0XPQ5</accession>
<dbReference type="PIRSF" id="PIRSF037016">
    <property type="entry name" value="Pseudouridin_synth_euk_prd"/>
    <property type="match status" value="1"/>
</dbReference>
<comment type="similarity">
    <text evidence="1">Belongs to the pseudouridine synthase TruD family.</text>
</comment>
<dbReference type="GO" id="GO:0001522">
    <property type="term" value="P:pseudouridine synthesis"/>
    <property type="evidence" value="ECO:0007669"/>
    <property type="project" value="InterPro"/>
</dbReference>
<dbReference type="NCBIfam" id="TIGR00094">
    <property type="entry name" value="tRNA_TruD_broad"/>
    <property type="match status" value="1"/>
</dbReference>
<evidence type="ECO:0000256" key="1">
    <source>
        <dbReference type="ARBA" id="ARBA00007953"/>
    </source>
</evidence>
<dbReference type="InterPro" id="IPR011760">
    <property type="entry name" value="PsdUridine_synth_TruD_insert"/>
</dbReference>
<dbReference type="Gene3D" id="3.30.2350.20">
    <property type="entry name" value="TruD, catalytic domain"/>
    <property type="match status" value="2"/>
</dbReference>
<dbReference type="SUPFAM" id="SSF55120">
    <property type="entry name" value="Pseudouridine synthase"/>
    <property type="match status" value="1"/>
</dbReference>
<reference evidence="6 7" key="1">
    <citation type="submission" date="2019-07" db="EMBL/GenBank/DDBJ databases">
        <title>Genomics analysis of Aphanomyces spp. identifies a new class of oomycete effector associated with host adaptation.</title>
        <authorList>
            <person name="Gaulin E."/>
        </authorList>
    </citation>
    <scope>NUCLEOTIDE SEQUENCE [LARGE SCALE GENOMIC DNA]</scope>
    <source>
        <strain evidence="6 7">ATCC 201684</strain>
    </source>
</reference>
<gene>
    <name evidence="6" type="ORF">Ae201684_002570</name>
</gene>
<dbReference type="GO" id="GO:0005634">
    <property type="term" value="C:nucleus"/>
    <property type="evidence" value="ECO:0007669"/>
    <property type="project" value="TreeGrafter"/>
</dbReference>
<name>A0A6G0XPQ5_9STRA</name>
<keyword evidence="2" id="KW-0819">tRNA processing</keyword>
<protein>
    <recommendedName>
        <fullName evidence="5">TRUD domain-containing protein</fullName>
    </recommendedName>
</protein>
<dbReference type="PANTHER" id="PTHR13326">
    <property type="entry name" value="TRNA PSEUDOURIDINE SYNTHASE D"/>
    <property type="match status" value="1"/>
</dbReference>
<dbReference type="CDD" id="cd02576">
    <property type="entry name" value="PseudoU_synth_ScPUS7"/>
    <property type="match status" value="1"/>
</dbReference>
<dbReference type="InterPro" id="IPR042214">
    <property type="entry name" value="TruD_catalytic"/>
</dbReference>
<dbReference type="GO" id="GO:0009982">
    <property type="term" value="F:pseudouridine synthase activity"/>
    <property type="evidence" value="ECO:0007669"/>
    <property type="project" value="InterPro"/>
</dbReference>
<feature type="region of interest" description="Disordered" evidence="4">
    <location>
        <begin position="1"/>
        <end position="28"/>
    </location>
</feature>
<dbReference type="GO" id="GO:0008033">
    <property type="term" value="P:tRNA processing"/>
    <property type="evidence" value="ECO:0007669"/>
    <property type="project" value="UniProtKB-KW"/>
</dbReference>
<dbReference type="InterPro" id="IPR020103">
    <property type="entry name" value="PsdUridine_synth_cat_dom_sf"/>
</dbReference>
<dbReference type="Proteomes" id="UP000481153">
    <property type="component" value="Unassembled WGS sequence"/>
</dbReference>
<keyword evidence="3" id="KW-0413">Isomerase</keyword>
<evidence type="ECO:0000313" key="7">
    <source>
        <dbReference type="Proteomes" id="UP000481153"/>
    </source>
</evidence>
<dbReference type="PROSITE" id="PS01268">
    <property type="entry name" value="UPF0024"/>
    <property type="match status" value="1"/>
</dbReference>
<comment type="caution">
    <text evidence="6">The sequence shown here is derived from an EMBL/GenBank/DDBJ whole genome shotgun (WGS) entry which is preliminary data.</text>
</comment>
<dbReference type="GO" id="GO:0003723">
    <property type="term" value="F:RNA binding"/>
    <property type="evidence" value="ECO:0007669"/>
    <property type="project" value="InterPro"/>
</dbReference>
<dbReference type="EMBL" id="VJMJ01000027">
    <property type="protein sequence ID" value="KAF0742474.1"/>
    <property type="molecule type" value="Genomic_DNA"/>
</dbReference>
<dbReference type="InterPro" id="IPR001656">
    <property type="entry name" value="PsdUridine_synth_TruD"/>
</dbReference>
<feature type="region of interest" description="Disordered" evidence="4">
    <location>
        <begin position="724"/>
        <end position="750"/>
    </location>
</feature>
<feature type="domain" description="TRUD" evidence="5">
    <location>
        <begin position="405"/>
        <end position="644"/>
    </location>
</feature>
<dbReference type="PROSITE" id="PS50984">
    <property type="entry name" value="TRUD"/>
    <property type="match status" value="1"/>
</dbReference>
<proteinExistence type="inferred from homology"/>